<dbReference type="SUPFAM" id="SSF56112">
    <property type="entry name" value="Protein kinase-like (PK-like)"/>
    <property type="match status" value="1"/>
</dbReference>
<evidence type="ECO:0000259" key="7">
    <source>
        <dbReference type="PROSITE" id="PS50011"/>
    </source>
</evidence>
<dbReference type="PROSITE" id="PS00107">
    <property type="entry name" value="PROTEIN_KINASE_ATP"/>
    <property type="match status" value="1"/>
</dbReference>
<evidence type="ECO:0000256" key="1">
    <source>
        <dbReference type="ARBA" id="ARBA00022679"/>
    </source>
</evidence>
<name>A0ABY5CZU9_9ACTN</name>
<feature type="region of interest" description="Disordered" evidence="6">
    <location>
        <begin position="277"/>
        <end position="335"/>
    </location>
</feature>
<evidence type="ECO:0000256" key="3">
    <source>
        <dbReference type="ARBA" id="ARBA00022777"/>
    </source>
</evidence>
<evidence type="ECO:0000256" key="2">
    <source>
        <dbReference type="ARBA" id="ARBA00022741"/>
    </source>
</evidence>
<dbReference type="CDD" id="cd14014">
    <property type="entry name" value="STKc_PknB_like"/>
    <property type="match status" value="1"/>
</dbReference>
<evidence type="ECO:0000256" key="4">
    <source>
        <dbReference type="ARBA" id="ARBA00022840"/>
    </source>
</evidence>
<dbReference type="Pfam" id="PF00069">
    <property type="entry name" value="Pkinase"/>
    <property type="match status" value="1"/>
</dbReference>
<protein>
    <submittedName>
        <fullName evidence="8">Protein kinase</fullName>
    </submittedName>
</protein>
<keyword evidence="1" id="KW-0808">Transferase</keyword>
<dbReference type="SMART" id="SM00220">
    <property type="entry name" value="S_TKc"/>
    <property type="match status" value="1"/>
</dbReference>
<evidence type="ECO:0000313" key="9">
    <source>
        <dbReference type="Proteomes" id="UP001055940"/>
    </source>
</evidence>
<dbReference type="InterPro" id="IPR008271">
    <property type="entry name" value="Ser/Thr_kinase_AS"/>
</dbReference>
<dbReference type="EMBL" id="CP099837">
    <property type="protein sequence ID" value="USY17414.1"/>
    <property type="molecule type" value="Genomic_DNA"/>
</dbReference>
<dbReference type="InterPro" id="IPR000719">
    <property type="entry name" value="Prot_kinase_dom"/>
</dbReference>
<keyword evidence="2 5" id="KW-0547">Nucleotide-binding</keyword>
<dbReference type="RefSeq" id="WP_254416986.1">
    <property type="nucleotide sequence ID" value="NZ_BAAAJB010000069.1"/>
</dbReference>
<keyword evidence="9" id="KW-1185">Reference proteome</keyword>
<evidence type="ECO:0000256" key="6">
    <source>
        <dbReference type="SAM" id="MobiDB-lite"/>
    </source>
</evidence>
<organism evidence="8 9">
    <name type="scientific">Nocardiopsis exhalans</name>
    <dbReference type="NCBI Taxonomy" id="163604"/>
    <lineage>
        <taxon>Bacteria</taxon>
        <taxon>Bacillati</taxon>
        <taxon>Actinomycetota</taxon>
        <taxon>Actinomycetes</taxon>
        <taxon>Streptosporangiales</taxon>
        <taxon>Nocardiopsidaceae</taxon>
        <taxon>Nocardiopsis</taxon>
    </lineage>
</organism>
<dbReference type="InterPro" id="IPR017441">
    <property type="entry name" value="Protein_kinase_ATP_BS"/>
</dbReference>
<dbReference type="PROSITE" id="PS00108">
    <property type="entry name" value="PROTEIN_KINASE_ST"/>
    <property type="match status" value="1"/>
</dbReference>
<dbReference type="Gene3D" id="3.30.200.20">
    <property type="entry name" value="Phosphorylase Kinase, domain 1"/>
    <property type="match status" value="1"/>
</dbReference>
<dbReference type="PANTHER" id="PTHR43289">
    <property type="entry name" value="MITOGEN-ACTIVATED PROTEIN KINASE KINASE KINASE 20-RELATED"/>
    <property type="match status" value="1"/>
</dbReference>
<accession>A0ABY5CZU9</accession>
<dbReference type="GO" id="GO:0016301">
    <property type="term" value="F:kinase activity"/>
    <property type="evidence" value="ECO:0007669"/>
    <property type="project" value="UniProtKB-KW"/>
</dbReference>
<feature type="binding site" evidence="5">
    <location>
        <position position="43"/>
    </location>
    <ligand>
        <name>ATP</name>
        <dbReference type="ChEBI" id="CHEBI:30616"/>
    </ligand>
</feature>
<keyword evidence="4 5" id="KW-0067">ATP-binding</keyword>
<evidence type="ECO:0000256" key="5">
    <source>
        <dbReference type="PROSITE-ProRule" id="PRU10141"/>
    </source>
</evidence>
<reference evidence="8" key="1">
    <citation type="submission" date="2022-06" db="EMBL/GenBank/DDBJ databases">
        <authorList>
            <person name="Ping M."/>
        </authorList>
    </citation>
    <scope>NUCLEOTIDE SEQUENCE</scope>
    <source>
        <strain evidence="8">JCM11759T</strain>
    </source>
</reference>
<sequence length="335" mass="35986">MRKLIPQDPTHIGPYRLTHRLGTGGMGRVYLARTPSGAQVVVKVVLPSLLEESRLVEGGTDYRGRFAREAELASRVDGFYTAEVVDSDPEADSPWIAYAYIRGRSLREALQEGPLDPPSLRALAAGLAEGLQAIHGSGLIHRDLKPGNVILAEDGPRIIDFGVARPTEGSSMTATGHLFGTLPYMSPEQAEGAPLSTASDVFALGTLLAYAATGLNPFDTTSGPRVLLRLVSPPPVGILTSLPPDLRSLIASCWNHDPELRPSPRLIIERCAHEDLPRTWPPRLLPPRASAPPDRLRSEGPTRPSWPPNPPQDDRTPQPGAPGDGTTPPRPGTAR</sequence>
<feature type="domain" description="Protein kinase" evidence="7">
    <location>
        <begin position="15"/>
        <end position="276"/>
    </location>
</feature>
<proteinExistence type="predicted"/>
<gene>
    <name evidence="8" type="ORF">NE857_18910</name>
</gene>
<dbReference type="Gene3D" id="1.10.510.10">
    <property type="entry name" value="Transferase(Phosphotransferase) domain 1"/>
    <property type="match status" value="1"/>
</dbReference>
<dbReference type="InterPro" id="IPR011009">
    <property type="entry name" value="Kinase-like_dom_sf"/>
</dbReference>
<dbReference type="Proteomes" id="UP001055940">
    <property type="component" value="Chromosome"/>
</dbReference>
<evidence type="ECO:0000313" key="8">
    <source>
        <dbReference type="EMBL" id="USY17414.1"/>
    </source>
</evidence>
<dbReference type="PROSITE" id="PS50011">
    <property type="entry name" value="PROTEIN_KINASE_DOM"/>
    <property type="match status" value="1"/>
</dbReference>
<keyword evidence="3 8" id="KW-0418">Kinase</keyword>
<dbReference type="PANTHER" id="PTHR43289:SF34">
    <property type="entry name" value="SERINE_THREONINE-PROTEIN KINASE YBDM-RELATED"/>
    <property type="match status" value="1"/>
</dbReference>